<feature type="chain" id="PRO_5042600992" evidence="1">
    <location>
        <begin position="20"/>
        <end position="304"/>
    </location>
</feature>
<dbReference type="EMBL" id="CP119313">
    <property type="protein sequence ID" value="WEK21611.1"/>
    <property type="molecule type" value="Genomic_DNA"/>
</dbReference>
<accession>A0AAJ5WDJ0</accession>
<evidence type="ECO:0000313" key="4">
    <source>
        <dbReference type="Proteomes" id="UP001214530"/>
    </source>
</evidence>
<feature type="signal peptide" evidence="1">
    <location>
        <begin position="1"/>
        <end position="19"/>
    </location>
</feature>
<dbReference type="PRINTS" id="PR00111">
    <property type="entry name" value="ABHYDROLASE"/>
</dbReference>
<dbReference type="InterPro" id="IPR000073">
    <property type="entry name" value="AB_hydrolase_1"/>
</dbReference>
<keyword evidence="3" id="KW-0378">Hydrolase</keyword>
<organism evidence="3 4">
    <name type="scientific">Candidatus Pedobacter colombiensis</name>
    <dbReference type="NCBI Taxonomy" id="3121371"/>
    <lineage>
        <taxon>Bacteria</taxon>
        <taxon>Pseudomonadati</taxon>
        <taxon>Bacteroidota</taxon>
        <taxon>Sphingobacteriia</taxon>
        <taxon>Sphingobacteriales</taxon>
        <taxon>Sphingobacteriaceae</taxon>
        <taxon>Pedobacter</taxon>
    </lineage>
</organism>
<evidence type="ECO:0000256" key="1">
    <source>
        <dbReference type="SAM" id="SignalP"/>
    </source>
</evidence>
<dbReference type="InterPro" id="IPR029058">
    <property type="entry name" value="AB_hydrolase_fold"/>
</dbReference>
<reference evidence="3" key="1">
    <citation type="submission" date="2023-03" db="EMBL/GenBank/DDBJ databases">
        <title>Andean soil-derived lignocellulolytic bacterial consortium as a source of novel taxa and putative plastic-active enzymes.</title>
        <authorList>
            <person name="Diaz-Garcia L."/>
            <person name="Chuvochina M."/>
            <person name="Feuerriegel G."/>
            <person name="Bunk B."/>
            <person name="Sproer C."/>
            <person name="Streit W.R."/>
            <person name="Rodriguez L.M."/>
            <person name="Overmann J."/>
            <person name="Jimenez D.J."/>
        </authorList>
    </citation>
    <scope>NUCLEOTIDE SEQUENCE</scope>
    <source>
        <strain evidence="3">MAG 3858</strain>
    </source>
</reference>
<gene>
    <name evidence="3" type="ORF">P0Y49_10730</name>
</gene>
<evidence type="ECO:0000313" key="3">
    <source>
        <dbReference type="EMBL" id="WEK21611.1"/>
    </source>
</evidence>
<dbReference type="GO" id="GO:0016787">
    <property type="term" value="F:hydrolase activity"/>
    <property type="evidence" value="ECO:0007669"/>
    <property type="project" value="UniProtKB-KW"/>
</dbReference>
<dbReference type="AlphaFoldDB" id="A0AAJ5WDJ0"/>
<sequence>MSKITTIIVAMFFSIPAIAQTINPATPPKGFVHKYATVNGIKIHYVTGGKGEPLLLIHGFGQNWFMWNRIMPELSRHFTIIAPDLPGVGESGKPKDGYDKKTMARDIHELMRQLGYTNINLAGHDIGLMVAYAYAAQYGNEVKRIALLDALIPGIEPVWSDLYHKLWWFGFFARPIAGDLVKGKAGEFLKDFWPQVGYVKDPFTKQESTEFIRAYSTPGATTGSFSWFGAFPQDAKDNLEFSKHKLEMPLLAMGAEYSAASYFGDHCRLVANDVTEVVIKGSGHWIVQEGTDQVLKGLQDFFEK</sequence>
<evidence type="ECO:0000259" key="2">
    <source>
        <dbReference type="Pfam" id="PF00561"/>
    </source>
</evidence>
<keyword evidence="1" id="KW-0732">Signal</keyword>
<dbReference type="SUPFAM" id="SSF53474">
    <property type="entry name" value="alpha/beta-Hydrolases"/>
    <property type="match status" value="1"/>
</dbReference>
<feature type="domain" description="AB hydrolase-1" evidence="2">
    <location>
        <begin position="53"/>
        <end position="287"/>
    </location>
</feature>
<dbReference type="Pfam" id="PF00561">
    <property type="entry name" value="Abhydrolase_1"/>
    <property type="match status" value="1"/>
</dbReference>
<protein>
    <submittedName>
        <fullName evidence="3">Alpha/beta hydrolase</fullName>
    </submittedName>
</protein>
<dbReference type="PANTHER" id="PTHR43329">
    <property type="entry name" value="EPOXIDE HYDROLASE"/>
    <property type="match status" value="1"/>
</dbReference>
<name>A0AAJ5WDJ0_9SPHI</name>
<proteinExistence type="predicted"/>
<dbReference type="Proteomes" id="UP001214530">
    <property type="component" value="Chromosome"/>
</dbReference>
<dbReference type="Gene3D" id="3.40.50.1820">
    <property type="entry name" value="alpha/beta hydrolase"/>
    <property type="match status" value="1"/>
</dbReference>